<evidence type="ECO:0000256" key="3">
    <source>
        <dbReference type="ARBA" id="ARBA00020822"/>
    </source>
</evidence>
<keyword evidence="10" id="KW-0496">Mitochondrion</keyword>
<geneLocation type="mitochondrion" evidence="10"/>
<comment type="subcellular location">
    <subcellularLocation>
        <location evidence="1">Membrane</location>
        <topology evidence="1">Multi-pass membrane protein</topology>
    </subcellularLocation>
</comment>
<comment type="similarity">
    <text evidence="2 7">Belongs to the EMC3 family.</text>
</comment>
<evidence type="ECO:0000313" key="9">
    <source>
        <dbReference type="EMBL" id="CEO98067.1"/>
    </source>
</evidence>
<evidence type="ECO:0000256" key="8">
    <source>
        <dbReference type="SAM" id="Phobius"/>
    </source>
</evidence>
<keyword evidence="11" id="KW-1185">Reference proteome</keyword>
<dbReference type="EMBL" id="OVEO01000005">
    <property type="protein sequence ID" value="SPQ96113.1"/>
    <property type="molecule type" value="Genomic_DNA"/>
</dbReference>
<dbReference type="InterPro" id="IPR002809">
    <property type="entry name" value="EMC3/TMCO1"/>
</dbReference>
<dbReference type="SMART" id="SM01415">
    <property type="entry name" value="DUF106"/>
    <property type="match status" value="1"/>
</dbReference>
<dbReference type="STRING" id="37360.A0A0G4IS80"/>
<feature type="transmembrane region" description="Helical" evidence="8">
    <location>
        <begin position="22"/>
        <end position="44"/>
    </location>
</feature>
<evidence type="ECO:0000256" key="4">
    <source>
        <dbReference type="ARBA" id="ARBA00022692"/>
    </source>
</evidence>
<evidence type="ECO:0000313" key="10">
    <source>
        <dbReference type="EMBL" id="SPQ96113.1"/>
    </source>
</evidence>
<organism evidence="9 11">
    <name type="scientific">Plasmodiophora brassicae</name>
    <name type="common">Clubroot disease agent</name>
    <dbReference type="NCBI Taxonomy" id="37360"/>
    <lineage>
        <taxon>Eukaryota</taxon>
        <taxon>Sar</taxon>
        <taxon>Rhizaria</taxon>
        <taxon>Endomyxa</taxon>
        <taxon>Phytomyxea</taxon>
        <taxon>Plasmodiophorida</taxon>
        <taxon>Plasmodiophoridae</taxon>
        <taxon>Plasmodiophora</taxon>
    </lineage>
</organism>
<reference evidence="10 12" key="2">
    <citation type="submission" date="2018-03" db="EMBL/GenBank/DDBJ databases">
        <authorList>
            <person name="Fogelqvist J."/>
        </authorList>
    </citation>
    <scope>NUCLEOTIDE SEQUENCE [LARGE SCALE GENOMIC DNA]</scope>
</reference>
<feature type="transmembrane region" description="Helical" evidence="8">
    <location>
        <begin position="131"/>
        <end position="154"/>
    </location>
</feature>
<dbReference type="InterPro" id="IPR008568">
    <property type="entry name" value="EMC3"/>
</dbReference>
<evidence type="ECO:0000256" key="6">
    <source>
        <dbReference type="ARBA" id="ARBA00023136"/>
    </source>
</evidence>
<dbReference type="GO" id="GO:0034975">
    <property type="term" value="P:protein folding in endoplasmic reticulum"/>
    <property type="evidence" value="ECO:0007669"/>
    <property type="project" value="TreeGrafter"/>
</dbReference>
<gene>
    <name evidence="9" type="ORF">PBRA_006181</name>
    <name evidence="10" type="ORF">PLBR_LOCUS3328</name>
</gene>
<dbReference type="PIRSF" id="PIRSF010045">
    <property type="entry name" value="DUF850_TM_euk"/>
    <property type="match status" value="1"/>
</dbReference>
<dbReference type="EMBL" id="CDSF01000082">
    <property type="protein sequence ID" value="CEO98067.1"/>
    <property type="molecule type" value="Genomic_DNA"/>
</dbReference>
<dbReference type="PANTHER" id="PTHR13116">
    <property type="entry name" value="ER MEMBRANE PROTEIN COMPLEX SUBUNIT 3"/>
    <property type="match status" value="1"/>
</dbReference>
<dbReference type="PANTHER" id="PTHR13116:SF5">
    <property type="entry name" value="ER MEMBRANE PROTEIN COMPLEX SUBUNIT 3"/>
    <property type="match status" value="1"/>
</dbReference>
<dbReference type="OMA" id="KDMDPRW"/>
<reference evidence="9 11" key="1">
    <citation type="submission" date="2015-02" db="EMBL/GenBank/DDBJ databases">
        <authorList>
            <person name="Chooi Y.-H."/>
        </authorList>
    </citation>
    <scope>NUCLEOTIDE SEQUENCE [LARGE SCALE GENOMIC DNA]</scope>
    <source>
        <strain evidence="9">E3</strain>
    </source>
</reference>
<keyword evidence="6 8" id="KW-0472">Membrane</keyword>
<dbReference type="Proteomes" id="UP000290189">
    <property type="component" value="Unassembled WGS sequence"/>
</dbReference>
<proteinExistence type="inferred from homology"/>
<evidence type="ECO:0000313" key="12">
    <source>
        <dbReference type="Proteomes" id="UP000290189"/>
    </source>
</evidence>
<evidence type="ECO:0000256" key="1">
    <source>
        <dbReference type="ARBA" id="ARBA00004141"/>
    </source>
</evidence>
<evidence type="ECO:0000313" key="11">
    <source>
        <dbReference type="Proteomes" id="UP000039324"/>
    </source>
</evidence>
<dbReference type="Proteomes" id="UP000039324">
    <property type="component" value="Unassembled WGS sequence"/>
</dbReference>
<name>A0A0G4IS80_PLABS</name>
<accession>A0A0G4IS80</accession>
<keyword evidence="5 8" id="KW-1133">Transmembrane helix</keyword>
<protein>
    <recommendedName>
        <fullName evidence="3 7">ER membrane protein complex subunit 3</fullName>
    </recommendedName>
</protein>
<dbReference type="OrthoDB" id="6745403at2759"/>
<keyword evidence="4 8" id="KW-0812">Transmembrane</keyword>
<dbReference type="GO" id="GO:0072546">
    <property type="term" value="C:EMC complex"/>
    <property type="evidence" value="ECO:0007669"/>
    <property type="project" value="TreeGrafter"/>
</dbReference>
<evidence type="ECO:0000256" key="5">
    <source>
        <dbReference type="ARBA" id="ARBA00022989"/>
    </source>
</evidence>
<evidence type="ECO:0000256" key="2">
    <source>
        <dbReference type="ARBA" id="ARBA00005376"/>
    </source>
</evidence>
<dbReference type="AlphaFoldDB" id="A0A0G4IS80"/>
<evidence type="ECO:0000256" key="7">
    <source>
        <dbReference type="PIRNR" id="PIRNR010045"/>
    </source>
</evidence>
<dbReference type="Pfam" id="PF01956">
    <property type="entry name" value="EMC3_TMCO1"/>
    <property type="match status" value="1"/>
</dbReference>
<feature type="transmembrane region" description="Helical" evidence="8">
    <location>
        <begin position="185"/>
        <end position="203"/>
    </location>
</feature>
<sequence>MPAMSMDDLDVLSLDPRIRDYVLIPISVVVIMQGILRHFVALLLQERPRPPKEDDVRNGEVIRRSRLLRANCHVLTEDAFKSRRIAFLNRFDAMISESRAREEASSDQEPQMPMQNPEDLHSMLGMMRQNVANVVPNMLSMAWVSYFFSGFVLVKLPFPLTDSFKSMLQQGVFIPNLDSSYVSSLSWYFINLFGVRGLLSLFLDQYAAQDEANMMYSQMATLQPGPAAMRSEPHKLFEQEKVELEITRHKSWLDGVEQRVVERHRALKKTRP</sequence>